<sequence>MPTCCEYFQESGGDGEEDKLASRCLGDREGYCKSEPGWRLVSYQVDDCIECCPGCLGNLLSLTDESLLEPEERELM</sequence>
<keyword evidence="2" id="KW-1185">Reference proteome</keyword>
<evidence type="ECO:0000313" key="1">
    <source>
        <dbReference type="EMBL" id="MFC3886050.1"/>
    </source>
</evidence>
<name>A0ABV8B9J4_9BACI</name>
<evidence type="ECO:0000313" key="2">
    <source>
        <dbReference type="Proteomes" id="UP001595752"/>
    </source>
</evidence>
<accession>A0ABV8B9J4</accession>
<protein>
    <submittedName>
        <fullName evidence="1">Uncharacterized protein</fullName>
    </submittedName>
</protein>
<comment type="caution">
    <text evidence="1">The sequence shown here is derived from an EMBL/GenBank/DDBJ whole genome shotgun (WGS) entry which is preliminary data.</text>
</comment>
<gene>
    <name evidence="1" type="ORF">ACFOU2_22245</name>
</gene>
<dbReference type="RefSeq" id="WP_377918419.1">
    <property type="nucleotide sequence ID" value="NZ_JBHRZT010000072.1"/>
</dbReference>
<organism evidence="1 2">
    <name type="scientific">Bacillus songklensis</name>
    <dbReference type="NCBI Taxonomy" id="1069116"/>
    <lineage>
        <taxon>Bacteria</taxon>
        <taxon>Bacillati</taxon>
        <taxon>Bacillota</taxon>
        <taxon>Bacilli</taxon>
        <taxon>Bacillales</taxon>
        <taxon>Bacillaceae</taxon>
        <taxon>Bacillus</taxon>
    </lineage>
</organism>
<dbReference type="EMBL" id="JBHRZT010000072">
    <property type="protein sequence ID" value="MFC3886050.1"/>
    <property type="molecule type" value="Genomic_DNA"/>
</dbReference>
<dbReference type="Proteomes" id="UP001595752">
    <property type="component" value="Unassembled WGS sequence"/>
</dbReference>
<proteinExistence type="predicted"/>
<reference evidence="2" key="1">
    <citation type="journal article" date="2019" name="Int. J. Syst. Evol. Microbiol.">
        <title>The Global Catalogue of Microorganisms (GCM) 10K type strain sequencing project: providing services to taxonomists for standard genome sequencing and annotation.</title>
        <authorList>
            <consortium name="The Broad Institute Genomics Platform"/>
            <consortium name="The Broad Institute Genome Sequencing Center for Infectious Disease"/>
            <person name="Wu L."/>
            <person name="Ma J."/>
        </authorList>
    </citation>
    <scope>NUCLEOTIDE SEQUENCE [LARGE SCALE GENOMIC DNA]</scope>
    <source>
        <strain evidence="2">CCUG 61889</strain>
    </source>
</reference>